<evidence type="ECO:0000259" key="13">
    <source>
        <dbReference type="Pfam" id="PF23113"/>
    </source>
</evidence>
<evidence type="ECO:0000256" key="6">
    <source>
        <dbReference type="ARBA" id="ARBA00022692"/>
    </source>
</evidence>
<accession>A0A8H7PIV8</accession>
<dbReference type="Proteomes" id="UP000654370">
    <property type="component" value="Unassembled WGS sequence"/>
</dbReference>
<feature type="signal peptide" evidence="12">
    <location>
        <begin position="1"/>
        <end position="27"/>
    </location>
</feature>
<dbReference type="Pfam" id="PF23113">
    <property type="entry name" value="MARCHF6_C"/>
    <property type="match status" value="1"/>
</dbReference>
<sequence length="989" mass="110590">MQGQLITFVVILAFVALFLLREWVVQNTPPDLPVNDVGEEAPAGAAPIPPLAQLDRPRLFQDLSSDESESDEDNEEEAQNRAVRNAQRNAASAEGVNGRANAVNIGWQAPELNAAADRAQPPVEVNAARLALQARQMQAIQQGNDNNDDEFEFENAVDDLDGVLEAVGLRGNIVVLLQHTALMVVLIAGCLGSAVWTPYIVGKAFILIFPTVFVQLPIQLLRLFIDPIVDIALDVVLPFVLETFKSQSSHLQHLAETSPVVKSIIDGFQSLTWHSGGASNNADNGYQVWSVTGDKSFHDIAHLSWSQNATFVMPYWEKLVNTDYEQLLIAMRSQWYRFALEDSTTDRMACILIGYGVLVTIGSWYLARSRNAYGRTVGRALQQALRQQGAILKITFFIGIELMLFPLGCGMLLDFATLPLFPGSTVATRFAFWQSNPGIWTFFHWLLGTMFMFHFAVFVTLCREVVRPGVMWFIRNPNDPQFHPIKEILERPVMFQLRKIGVSALLYASLILFGIGTVVAAISHFGGTILPLRMSMENSSFSYHIDLIAAHVVIPTTMTRLKVKARFKTLLQAWWKVVSKHLRLSSFMFDGRFAEEEGTHVRKTWKAFLLRRKAPIPDISDGEVSINSFSADGEVEFVKNGHLVRAPKHDGVPVVRGRRMLVPVDPETYAAIDETDRRLGHPASAGPGGEELNTVVVYVPPKFGRRVIYFLYLMWVSGAVLLCSATILPLIMGRYLFTFYLAKDHAMHDLYSYLLGLHVLLALSFTADFVVRKINAWQAHHFSMSWPGVYHTVMHALARVANTTYVMLAFGLVMPMLVGLFVELYFVLPLRRSTRQDITTNLLQDWSVGIVYMNLTYGFLSWLPENYWRRSLRQIFANGILEAEARQATKLFLGPVILGGLLAIIIPALVAWAAIQIFAAPDNATVQNLIVRLAYPVACGLVILYRTASLSIVAIKAWVQSVRDEAYLVGRQLHNLPPPQRDTDSQDPL</sequence>
<keyword evidence="5" id="KW-0808">Transferase</keyword>
<feature type="transmembrane region" description="Helical" evidence="11">
    <location>
        <begin position="891"/>
        <end position="915"/>
    </location>
</feature>
<dbReference type="GO" id="GO:0005789">
    <property type="term" value="C:endoplasmic reticulum membrane"/>
    <property type="evidence" value="ECO:0007669"/>
    <property type="project" value="TreeGrafter"/>
</dbReference>
<feature type="transmembrane region" description="Helical" evidence="11">
    <location>
        <begin position="709"/>
        <end position="731"/>
    </location>
</feature>
<dbReference type="PANTHER" id="PTHR13145">
    <property type="entry name" value="SSM4 PROTEIN"/>
    <property type="match status" value="1"/>
</dbReference>
<feature type="transmembrane region" description="Helical" evidence="11">
    <location>
        <begin position="935"/>
        <end position="955"/>
    </location>
</feature>
<gene>
    <name evidence="14" type="ORF">INT43_005874</name>
</gene>
<comment type="catalytic activity">
    <reaction evidence="1">
        <text>S-ubiquitinyl-[E2 ubiquitin-conjugating enzyme]-L-cysteine + [acceptor protein]-L-lysine = [E2 ubiquitin-conjugating enzyme]-L-cysteine + N(6)-ubiquitinyl-[acceptor protein]-L-lysine.</text>
        <dbReference type="EC" id="2.3.2.27"/>
    </reaction>
</comment>
<evidence type="ECO:0000256" key="9">
    <source>
        <dbReference type="ARBA" id="ARBA00023136"/>
    </source>
</evidence>
<feature type="non-terminal residue" evidence="14">
    <location>
        <position position="1"/>
    </location>
</feature>
<feature type="transmembrane region" description="Helical" evidence="11">
    <location>
        <begin position="204"/>
        <end position="225"/>
    </location>
</feature>
<evidence type="ECO:0000256" key="11">
    <source>
        <dbReference type="SAM" id="Phobius"/>
    </source>
</evidence>
<reference evidence="14" key="1">
    <citation type="submission" date="2020-12" db="EMBL/GenBank/DDBJ databases">
        <title>Metabolic potential, ecology and presence of endohyphal bacteria is reflected in genomic diversity of Mucoromycotina.</title>
        <authorList>
            <person name="Muszewska A."/>
            <person name="Okrasinska A."/>
            <person name="Steczkiewicz K."/>
            <person name="Drgas O."/>
            <person name="Orlowska M."/>
            <person name="Perlinska-Lenart U."/>
            <person name="Aleksandrzak-Piekarczyk T."/>
            <person name="Szatraj K."/>
            <person name="Zielenkiewicz U."/>
            <person name="Pilsyk S."/>
            <person name="Malc E."/>
            <person name="Mieczkowski P."/>
            <person name="Kruszewska J.S."/>
            <person name="Biernat P."/>
            <person name="Pawlowska J."/>
        </authorList>
    </citation>
    <scope>NUCLEOTIDE SEQUENCE</scope>
    <source>
        <strain evidence="14">WA0000067209</strain>
    </source>
</reference>
<keyword evidence="15" id="KW-1185">Reference proteome</keyword>
<feature type="transmembrane region" description="Helical" evidence="11">
    <location>
        <begin position="442"/>
        <end position="462"/>
    </location>
</feature>
<evidence type="ECO:0000313" key="14">
    <source>
        <dbReference type="EMBL" id="KAG2174812.1"/>
    </source>
</evidence>
<feature type="transmembrane region" description="Helical" evidence="11">
    <location>
        <begin position="176"/>
        <end position="197"/>
    </location>
</feature>
<comment type="pathway">
    <text evidence="3">Protein modification; protein ubiquitination.</text>
</comment>
<dbReference type="AlphaFoldDB" id="A0A8H7PIV8"/>
<evidence type="ECO:0000256" key="5">
    <source>
        <dbReference type="ARBA" id="ARBA00022679"/>
    </source>
</evidence>
<comment type="subcellular location">
    <subcellularLocation>
        <location evidence="2">Membrane</location>
        <topology evidence="2">Multi-pass membrane protein</topology>
    </subcellularLocation>
</comment>
<evidence type="ECO:0000256" key="3">
    <source>
        <dbReference type="ARBA" id="ARBA00004906"/>
    </source>
</evidence>
<feature type="domain" description="E3 ubiquitin-protein ligase MARCHF6-like C-terminal" evidence="13">
    <location>
        <begin position="791"/>
        <end position="963"/>
    </location>
</feature>
<evidence type="ECO:0000256" key="4">
    <source>
        <dbReference type="ARBA" id="ARBA00012483"/>
    </source>
</evidence>
<dbReference type="GO" id="GO:0036503">
    <property type="term" value="P:ERAD pathway"/>
    <property type="evidence" value="ECO:0007669"/>
    <property type="project" value="TreeGrafter"/>
</dbReference>
<feature type="transmembrane region" description="Helical" evidence="11">
    <location>
        <begin position="348"/>
        <end position="367"/>
    </location>
</feature>
<keyword evidence="6 11" id="KW-0812">Transmembrane</keyword>
<feature type="transmembrane region" description="Helical" evidence="11">
    <location>
        <begin position="804"/>
        <end position="826"/>
    </location>
</feature>
<proteinExistence type="predicted"/>
<evidence type="ECO:0000256" key="1">
    <source>
        <dbReference type="ARBA" id="ARBA00000900"/>
    </source>
</evidence>
<evidence type="ECO:0000256" key="12">
    <source>
        <dbReference type="SAM" id="SignalP"/>
    </source>
</evidence>
<evidence type="ECO:0000256" key="10">
    <source>
        <dbReference type="SAM" id="MobiDB-lite"/>
    </source>
</evidence>
<organism evidence="14 15">
    <name type="scientific">Mortierella isabellina</name>
    <name type="common">Filamentous fungus</name>
    <name type="synonym">Umbelopsis isabellina</name>
    <dbReference type="NCBI Taxonomy" id="91625"/>
    <lineage>
        <taxon>Eukaryota</taxon>
        <taxon>Fungi</taxon>
        <taxon>Fungi incertae sedis</taxon>
        <taxon>Mucoromycota</taxon>
        <taxon>Mucoromycotina</taxon>
        <taxon>Umbelopsidomycetes</taxon>
        <taxon>Umbelopsidales</taxon>
        <taxon>Umbelopsidaceae</taxon>
        <taxon>Umbelopsis</taxon>
    </lineage>
</organism>
<feature type="region of interest" description="Disordered" evidence="10">
    <location>
        <begin position="35"/>
        <end position="95"/>
    </location>
</feature>
<dbReference type="EC" id="2.3.2.27" evidence="4"/>
<feature type="chain" id="PRO_5033988673" description="RING-type E3 ubiquitin transferase" evidence="12">
    <location>
        <begin position="28"/>
        <end position="989"/>
    </location>
</feature>
<dbReference type="OrthoDB" id="264354at2759"/>
<keyword evidence="8 11" id="KW-1133">Transmembrane helix</keyword>
<keyword evidence="12" id="KW-0732">Signal</keyword>
<evidence type="ECO:0000256" key="7">
    <source>
        <dbReference type="ARBA" id="ARBA00022786"/>
    </source>
</evidence>
<dbReference type="GO" id="GO:0061630">
    <property type="term" value="F:ubiquitin protein ligase activity"/>
    <property type="evidence" value="ECO:0007669"/>
    <property type="project" value="UniProtKB-EC"/>
</dbReference>
<feature type="transmembrane region" description="Helical" evidence="11">
    <location>
        <begin position="846"/>
        <end position="863"/>
    </location>
</feature>
<feature type="compositionally biased region" description="Low complexity" evidence="10">
    <location>
        <begin position="80"/>
        <end position="93"/>
    </location>
</feature>
<comment type="caution">
    <text evidence="14">The sequence shown here is derived from an EMBL/GenBank/DDBJ whole genome shotgun (WGS) entry which is preliminary data.</text>
</comment>
<feature type="transmembrane region" description="Helical" evidence="11">
    <location>
        <begin position="390"/>
        <end position="413"/>
    </location>
</feature>
<feature type="compositionally biased region" description="Acidic residues" evidence="10">
    <location>
        <begin position="64"/>
        <end position="77"/>
    </location>
</feature>
<keyword evidence="9 11" id="KW-0472">Membrane</keyword>
<feature type="transmembrane region" description="Helical" evidence="11">
    <location>
        <begin position="541"/>
        <end position="561"/>
    </location>
</feature>
<dbReference type="InterPro" id="IPR056521">
    <property type="entry name" value="MARCHF6-like_C"/>
</dbReference>
<dbReference type="EMBL" id="JAEPQZ010000012">
    <property type="protein sequence ID" value="KAG2174812.1"/>
    <property type="molecule type" value="Genomic_DNA"/>
</dbReference>
<evidence type="ECO:0000313" key="15">
    <source>
        <dbReference type="Proteomes" id="UP000654370"/>
    </source>
</evidence>
<protein>
    <recommendedName>
        <fullName evidence="4">RING-type E3 ubiquitin transferase</fullName>
        <ecNumber evidence="4">2.3.2.27</ecNumber>
    </recommendedName>
</protein>
<dbReference type="PANTHER" id="PTHR13145:SF0">
    <property type="entry name" value="E3 UBIQUITIN-PROTEIN LIGASE MARCHF6"/>
    <property type="match status" value="1"/>
</dbReference>
<feature type="transmembrane region" description="Helical" evidence="11">
    <location>
        <begin position="504"/>
        <end position="529"/>
    </location>
</feature>
<feature type="transmembrane region" description="Helical" evidence="11">
    <location>
        <begin position="751"/>
        <end position="771"/>
    </location>
</feature>
<evidence type="ECO:0000256" key="8">
    <source>
        <dbReference type="ARBA" id="ARBA00022989"/>
    </source>
</evidence>
<evidence type="ECO:0000256" key="2">
    <source>
        <dbReference type="ARBA" id="ARBA00004141"/>
    </source>
</evidence>
<keyword evidence="7" id="KW-0833">Ubl conjugation pathway</keyword>
<name>A0A8H7PIV8_MORIS</name>